<evidence type="ECO:0000313" key="2">
    <source>
        <dbReference type="EMBL" id="VAV91176.1"/>
    </source>
</evidence>
<protein>
    <recommendedName>
        <fullName evidence="1">Ice-binding protein C-terminal domain-containing protein</fullName>
    </recommendedName>
</protein>
<reference evidence="2" key="1">
    <citation type="submission" date="2018-06" db="EMBL/GenBank/DDBJ databases">
        <authorList>
            <person name="Zhirakovskaya E."/>
        </authorList>
    </citation>
    <scope>NUCLEOTIDE SEQUENCE</scope>
</reference>
<dbReference type="NCBIfam" id="TIGR02913">
    <property type="entry name" value="HAF_rpt"/>
    <property type="match status" value="2"/>
</dbReference>
<evidence type="ECO:0000259" key="1">
    <source>
        <dbReference type="Pfam" id="PF07589"/>
    </source>
</evidence>
<dbReference type="InterPro" id="IPR013424">
    <property type="entry name" value="Ice-binding_C"/>
</dbReference>
<organism evidence="2">
    <name type="scientific">hydrothermal vent metagenome</name>
    <dbReference type="NCBI Taxonomy" id="652676"/>
    <lineage>
        <taxon>unclassified sequences</taxon>
        <taxon>metagenomes</taxon>
        <taxon>ecological metagenomes</taxon>
    </lineage>
</organism>
<proteinExistence type="predicted"/>
<dbReference type="InterPro" id="IPR014262">
    <property type="entry name" value="HAF_rpt"/>
</dbReference>
<name>A0A3B0RRT2_9ZZZZ</name>
<accession>A0A3B0RRT2</accession>
<dbReference type="AlphaFoldDB" id="A0A3B0RRT2"/>
<dbReference type="EMBL" id="UOED01000065">
    <property type="protein sequence ID" value="VAV91176.1"/>
    <property type="molecule type" value="Genomic_DNA"/>
</dbReference>
<sequence length="407" mass="43166">MTYRVLRETKIIFALVATFVMLVTDAHAVPVYDVTILRAPPGSGFNAQVVGTDINDSRQITGYIPAGNTSLDRAFVTPSIVNTFDSDSYAATGWYTDLFYSDLTVLGTLGGTNSRGYAINNNGRMAGSSAVNGYTPQHGIVKDAGTTILTDIGTLGGSSNTGQDVNDNGLVTGYSKTNNDTSTRAYIGDENGLTDIGTLGGSNSFGRGINNNGQVTGASEINSSIVQHAFVWDSNTGMTDLGTLGGNSSYGQSINNSGVVTGTSLIRKYPSTGSAFDVDHAFLWDSVNGMVDLGTLLPQNERSTSRGIDINDNGQAIGYTDSISGGLTPYLWENGTMYNLLDLVNSNHPFSPINARSIFMGINNYGDIVVGNYLFTRQRPSNIPEPAPIVLLGLGLLGLGIMRKRQR</sequence>
<dbReference type="Pfam" id="PF07589">
    <property type="entry name" value="PEP-CTERM"/>
    <property type="match status" value="1"/>
</dbReference>
<feature type="domain" description="Ice-binding protein C-terminal" evidence="1">
    <location>
        <begin position="383"/>
        <end position="404"/>
    </location>
</feature>
<dbReference type="NCBIfam" id="TIGR02595">
    <property type="entry name" value="PEP_CTERM"/>
    <property type="match status" value="1"/>
</dbReference>
<gene>
    <name evidence="2" type="ORF">MNBD_ALPHA02-204</name>
</gene>